<gene>
    <name evidence="1" type="ORF">E4633_12605</name>
</gene>
<dbReference type="EMBL" id="SRSC01000003">
    <property type="protein sequence ID" value="TGU71181.1"/>
    <property type="molecule type" value="Genomic_DNA"/>
</dbReference>
<accession>A0A4S1CCT5</accession>
<protein>
    <submittedName>
        <fullName evidence="1">Uncharacterized protein</fullName>
    </submittedName>
</protein>
<reference evidence="1 2" key="1">
    <citation type="submission" date="2019-04" db="EMBL/GenBank/DDBJ databases">
        <title>Geobacter oryzae sp. nov., ferric-reducing bacteria isolated from paddy soil.</title>
        <authorList>
            <person name="Xu Z."/>
            <person name="Masuda Y."/>
            <person name="Itoh H."/>
            <person name="Senoo K."/>
        </authorList>
    </citation>
    <scope>NUCLEOTIDE SEQUENCE [LARGE SCALE GENOMIC DNA]</scope>
    <source>
        <strain evidence="1 2">Red111</strain>
    </source>
</reference>
<dbReference type="RefSeq" id="WP_135870620.1">
    <property type="nucleotide sequence ID" value="NZ_SRSC01000003.1"/>
</dbReference>
<comment type="caution">
    <text evidence="1">The sequence shown here is derived from an EMBL/GenBank/DDBJ whole genome shotgun (WGS) entry which is preliminary data.</text>
</comment>
<dbReference type="AlphaFoldDB" id="A0A4S1CCT5"/>
<dbReference type="Proteomes" id="UP000306416">
    <property type="component" value="Unassembled WGS sequence"/>
</dbReference>
<organism evidence="1 2">
    <name type="scientific">Geomonas terrae</name>
    <dbReference type="NCBI Taxonomy" id="2562681"/>
    <lineage>
        <taxon>Bacteria</taxon>
        <taxon>Pseudomonadati</taxon>
        <taxon>Thermodesulfobacteriota</taxon>
        <taxon>Desulfuromonadia</taxon>
        <taxon>Geobacterales</taxon>
        <taxon>Geobacteraceae</taxon>
        <taxon>Geomonas</taxon>
    </lineage>
</organism>
<sequence length="283" mass="33115">MDLRKSKTFNLLVQECHLAKNAILSSFDLLLAANQYQDKDGYFYSAFFHMTIGFERLMKLVIVSDYMLRSNYLPPSQKVLKETYRHDLATLFNDTLSIANKYLNNGYDKPSKDSPKIDILNFLAKFGNKSRYYNLDVLCNATTEQSPIDEWVSILYRLYEENVSAAKREQTGLKLLYSLDNTVTGNRYTWYLNSFGHPMTTFDVLHAQLVVSKSAPIAIWEVIELFSPLYHLLHEISVRASKYEIENKIALAVMPHFEDFFYFFLSRRPDALRRKRWLTIFNS</sequence>
<evidence type="ECO:0000313" key="1">
    <source>
        <dbReference type="EMBL" id="TGU71181.1"/>
    </source>
</evidence>
<proteinExistence type="predicted"/>
<name>A0A4S1CCT5_9BACT</name>
<evidence type="ECO:0000313" key="2">
    <source>
        <dbReference type="Proteomes" id="UP000306416"/>
    </source>
</evidence>
<keyword evidence="2" id="KW-1185">Reference proteome</keyword>